<proteinExistence type="predicted"/>
<dbReference type="Proteomes" id="UP001162483">
    <property type="component" value="Unassembled WGS sequence"/>
</dbReference>
<dbReference type="Gene3D" id="1.20.1230.10">
    <property type="entry name" value="Phospholipase C beta, distal C-terminal domain"/>
    <property type="match status" value="1"/>
</dbReference>
<feature type="non-terminal residue" evidence="3">
    <location>
        <position position="126"/>
    </location>
</feature>
<evidence type="ECO:0000256" key="1">
    <source>
        <dbReference type="SAM" id="MobiDB-lite"/>
    </source>
</evidence>
<gene>
    <name evidence="3" type="ORF">SPARVUS_LOCUS4048899</name>
</gene>
<evidence type="ECO:0000313" key="4">
    <source>
        <dbReference type="Proteomes" id="UP001162483"/>
    </source>
</evidence>
<evidence type="ECO:0000313" key="3">
    <source>
        <dbReference type="EMBL" id="CAI9553483.1"/>
    </source>
</evidence>
<name>A0ABN9C0T5_9NEOB</name>
<evidence type="ECO:0000259" key="2">
    <source>
        <dbReference type="Pfam" id="PF08703"/>
    </source>
</evidence>
<dbReference type="EMBL" id="CATNWA010007150">
    <property type="protein sequence ID" value="CAI9553483.1"/>
    <property type="molecule type" value="Genomic_DNA"/>
</dbReference>
<comment type="caution">
    <text evidence="3">The sequence shown here is derived from an EMBL/GenBank/DDBJ whole genome shotgun (WGS) entry which is preliminary data.</text>
</comment>
<dbReference type="Pfam" id="PF08703">
    <property type="entry name" value="PLC-beta_C"/>
    <property type="match status" value="1"/>
</dbReference>
<dbReference type="InterPro" id="IPR042531">
    <property type="entry name" value="PLC-beta_C_sf"/>
</dbReference>
<feature type="compositionally biased region" description="Basic and acidic residues" evidence="1">
    <location>
        <begin position="113"/>
        <end position="126"/>
    </location>
</feature>
<feature type="region of interest" description="Disordered" evidence="1">
    <location>
        <begin position="36"/>
        <end position="126"/>
    </location>
</feature>
<protein>
    <recommendedName>
        <fullName evidence="2">Phospholipase C-beta C-terminal domain-containing protein</fullName>
    </recommendedName>
</protein>
<dbReference type="SUPFAM" id="SSF69989">
    <property type="entry name" value="C-terminal domain of PLC-beta"/>
    <property type="match status" value="1"/>
</dbReference>
<keyword evidence="4" id="KW-1185">Reference proteome</keyword>
<accession>A0ABN9C0T5</accession>
<sequence length="126" mass="13767">MPSLFVYVEVKDYIPDAWADLTHALSNPIKAFKANEKSSIKMNNKPLPADVKSNSPQSNGIGGSGRASVKLIQNGPQGSLGTGKADALNEAAEPETMNQDELQKQKSFLKLQKKQEKDLKELERKG</sequence>
<dbReference type="InterPro" id="IPR014815">
    <property type="entry name" value="PLC-beta_C"/>
</dbReference>
<reference evidence="3" key="1">
    <citation type="submission" date="2023-05" db="EMBL/GenBank/DDBJ databases">
        <authorList>
            <person name="Stuckert A."/>
        </authorList>
    </citation>
    <scope>NUCLEOTIDE SEQUENCE</scope>
</reference>
<feature type="domain" description="Phospholipase C-beta C-terminal" evidence="2">
    <location>
        <begin position="89"/>
        <end position="126"/>
    </location>
</feature>
<organism evidence="3 4">
    <name type="scientific">Staurois parvus</name>
    <dbReference type="NCBI Taxonomy" id="386267"/>
    <lineage>
        <taxon>Eukaryota</taxon>
        <taxon>Metazoa</taxon>
        <taxon>Chordata</taxon>
        <taxon>Craniata</taxon>
        <taxon>Vertebrata</taxon>
        <taxon>Euteleostomi</taxon>
        <taxon>Amphibia</taxon>
        <taxon>Batrachia</taxon>
        <taxon>Anura</taxon>
        <taxon>Neobatrachia</taxon>
        <taxon>Ranoidea</taxon>
        <taxon>Ranidae</taxon>
        <taxon>Staurois</taxon>
    </lineage>
</organism>